<dbReference type="UniPathway" id="UPA00031">
    <property type="reaction ID" value="UER00006"/>
</dbReference>
<dbReference type="HAMAP" id="MF_00079">
    <property type="entry name" value="HisG_Long"/>
    <property type="match status" value="1"/>
</dbReference>
<comment type="pathway">
    <text evidence="3 16">Amino-acid biosynthesis; L-histidine biosynthesis; L-histidine from 5-phospho-alpha-D-ribose 1-diphosphate: step 1/9.</text>
</comment>
<evidence type="ECO:0000256" key="12">
    <source>
        <dbReference type="ARBA" id="ARBA00022840"/>
    </source>
</evidence>
<evidence type="ECO:0000256" key="4">
    <source>
        <dbReference type="ARBA" id="ARBA00007955"/>
    </source>
</evidence>
<dbReference type="Pfam" id="PF01634">
    <property type="entry name" value="HisG"/>
    <property type="match status" value="1"/>
</dbReference>
<dbReference type="GO" id="GO:0000287">
    <property type="term" value="F:magnesium ion binding"/>
    <property type="evidence" value="ECO:0007669"/>
    <property type="project" value="UniProtKB-UniRule"/>
</dbReference>
<dbReference type="Gene3D" id="3.30.70.120">
    <property type="match status" value="1"/>
</dbReference>
<dbReference type="InterPro" id="IPR020621">
    <property type="entry name" value="ATP-PRT_HisG_long"/>
</dbReference>
<evidence type="ECO:0000256" key="2">
    <source>
        <dbReference type="ARBA" id="ARBA00004496"/>
    </source>
</evidence>
<evidence type="ECO:0000256" key="13">
    <source>
        <dbReference type="ARBA" id="ARBA00022842"/>
    </source>
</evidence>
<evidence type="ECO:0000256" key="8">
    <source>
        <dbReference type="ARBA" id="ARBA00022676"/>
    </source>
</evidence>
<comment type="function">
    <text evidence="15 16">Catalyzes the condensation of ATP and 5-phosphoribose 1-diphosphate to form N'-(5'-phosphoribosyl)-ATP (PR-ATP). Has a crucial role in the pathway because the rate of histidine biosynthesis seems to be controlled primarily by regulation of HisG enzymatic activity.</text>
</comment>
<keyword evidence="12 16" id="KW-0067">ATP-binding</keyword>
<proteinExistence type="inferred from homology"/>
<dbReference type="InterPro" id="IPR015867">
    <property type="entry name" value="N-reg_PII/ATP_PRibTrfase_C"/>
</dbReference>
<evidence type="ECO:0000259" key="17">
    <source>
        <dbReference type="Pfam" id="PF01634"/>
    </source>
</evidence>
<sequence length="291" mass="31478">MLRLVLPKGSLERATLELFEAADLPVRRSSAVAYRATIDDPRITEVWVLRPQEIPRYVADGTFDLGITGRDWIEETASDVVSLGELRYSKATARPVRIVLAVPEESPWRSTADLPPGVKVATEYPGLTQRFFDRIGVEAEVELSHGATEAKAPTFVDVVVDLTETGSALRAAGLRILDTMLTSYTELIANPASHSDPDKAHAMGQVHTLLLGVLEARGRVLLKLNVSEADLDKVVAVLPSMRSPTVSKLFGGDGFAVETVVAKDQINVLIPDLKGAGATDLIELPLSKIVH</sequence>
<dbReference type="InterPro" id="IPR013115">
    <property type="entry name" value="HisG_C"/>
</dbReference>
<evidence type="ECO:0000256" key="6">
    <source>
        <dbReference type="ARBA" id="ARBA00022490"/>
    </source>
</evidence>
<evidence type="ECO:0000256" key="3">
    <source>
        <dbReference type="ARBA" id="ARBA00004667"/>
    </source>
</evidence>
<dbReference type="InterPro" id="IPR001348">
    <property type="entry name" value="ATP_PRibTrfase_HisG"/>
</dbReference>
<dbReference type="GO" id="GO:0000105">
    <property type="term" value="P:L-histidine biosynthetic process"/>
    <property type="evidence" value="ECO:0007669"/>
    <property type="project" value="UniProtKB-UniRule"/>
</dbReference>
<evidence type="ECO:0000256" key="5">
    <source>
        <dbReference type="ARBA" id="ARBA00011946"/>
    </source>
</evidence>
<keyword evidence="7 16" id="KW-0028">Amino-acid biosynthesis</keyword>
<evidence type="ECO:0000256" key="11">
    <source>
        <dbReference type="ARBA" id="ARBA00022741"/>
    </source>
</evidence>
<dbReference type="GO" id="GO:0005737">
    <property type="term" value="C:cytoplasm"/>
    <property type="evidence" value="ECO:0007669"/>
    <property type="project" value="UniProtKB-SubCell"/>
</dbReference>
<evidence type="ECO:0000256" key="1">
    <source>
        <dbReference type="ARBA" id="ARBA00000915"/>
    </source>
</evidence>
<keyword evidence="10 16" id="KW-0479">Metal-binding</keyword>
<keyword evidence="11 16" id="KW-0547">Nucleotide-binding</keyword>
<dbReference type="InterPro" id="IPR011322">
    <property type="entry name" value="N-reg_PII-like_a/b"/>
</dbReference>
<comment type="similarity">
    <text evidence="4 16">Belongs to the ATP phosphoribosyltransferase family. Long subfamily.</text>
</comment>
<evidence type="ECO:0000256" key="16">
    <source>
        <dbReference type="HAMAP-Rule" id="MF_00079"/>
    </source>
</evidence>
<dbReference type="NCBIfam" id="TIGR03455">
    <property type="entry name" value="HisG_C-term"/>
    <property type="match status" value="1"/>
</dbReference>
<name>A0A6J4INU1_9ACTN</name>
<dbReference type="Gene3D" id="3.40.190.10">
    <property type="entry name" value="Periplasmic binding protein-like II"/>
    <property type="match status" value="2"/>
</dbReference>
<comment type="subcellular location">
    <subcellularLocation>
        <location evidence="2 16">Cytoplasm</location>
    </subcellularLocation>
</comment>
<gene>
    <name evidence="16" type="primary">hisG</name>
    <name evidence="19" type="ORF">AVDCRST_MAG76-2555</name>
</gene>
<dbReference type="SUPFAM" id="SSF54913">
    <property type="entry name" value="GlnB-like"/>
    <property type="match status" value="1"/>
</dbReference>
<dbReference type="SUPFAM" id="SSF53850">
    <property type="entry name" value="Periplasmic binding protein-like II"/>
    <property type="match status" value="1"/>
</dbReference>
<evidence type="ECO:0000313" key="19">
    <source>
        <dbReference type="EMBL" id="CAA9255729.1"/>
    </source>
</evidence>
<keyword evidence="6 16" id="KW-0963">Cytoplasm</keyword>
<feature type="domain" description="ATP phosphoribosyltransferase catalytic" evidence="17">
    <location>
        <begin position="50"/>
        <end position="198"/>
    </location>
</feature>
<accession>A0A6J4INU1</accession>
<evidence type="ECO:0000256" key="10">
    <source>
        <dbReference type="ARBA" id="ARBA00022723"/>
    </source>
</evidence>
<evidence type="ECO:0000256" key="7">
    <source>
        <dbReference type="ARBA" id="ARBA00022605"/>
    </source>
</evidence>
<evidence type="ECO:0000256" key="9">
    <source>
        <dbReference type="ARBA" id="ARBA00022679"/>
    </source>
</evidence>
<evidence type="ECO:0000256" key="14">
    <source>
        <dbReference type="ARBA" id="ARBA00023102"/>
    </source>
</evidence>
<keyword evidence="9 16" id="KW-0808">Transferase</keyword>
<dbReference type="InterPro" id="IPR013820">
    <property type="entry name" value="ATP_PRibTrfase_cat"/>
</dbReference>
<comment type="cofactor">
    <cofactor evidence="16">
        <name>Mg(2+)</name>
        <dbReference type="ChEBI" id="CHEBI:18420"/>
    </cofactor>
</comment>
<protein>
    <recommendedName>
        <fullName evidence="5 16">ATP phosphoribosyltransferase</fullName>
        <shortName evidence="16">ATP-PRT</shortName>
        <shortName evidence="16">ATP-PRTase</shortName>
        <ecNumber evidence="5 16">2.4.2.17</ecNumber>
    </recommendedName>
</protein>
<dbReference type="PANTHER" id="PTHR21403:SF10">
    <property type="entry name" value="ATP PHOSPHORIBOSYLTRANSFERASE"/>
    <property type="match status" value="1"/>
</dbReference>
<dbReference type="NCBIfam" id="TIGR00070">
    <property type="entry name" value="hisG"/>
    <property type="match status" value="1"/>
</dbReference>
<dbReference type="GO" id="GO:0005524">
    <property type="term" value="F:ATP binding"/>
    <property type="evidence" value="ECO:0007669"/>
    <property type="project" value="UniProtKB-KW"/>
</dbReference>
<keyword evidence="13 16" id="KW-0460">Magnesium</keyword>
<evidence type="ECO:0000256" key="15">
    <source>
        <dbReference type="ARBA" id="ARBA00024861"/>
    </source>
</evidence>
<dbReference type="EC" id="2.4.2.17" evidence="5 16"/>
<comment type="catalytic activity">
    <reaction evidence="1 16">
        <text>1-(5-phospho-beta-D-ribosyl)-ATP + diphosphate = 5-phospho-alpha-D-ribose 1-diphosphate + ATP</text>
        <dbReference type="Rhea" id="RHEA:18473"/>
        <dbReference type="ChEBI" id="CHEBI:30616"/>
        <dbReference type="ChEBI" id="CHEBI:33019"/>
        <dbReference type="ChEBI" id="CHEBI:58017"/>
        <dbReference type="ChEBI" id="CHEBI:73183"/>
        <dbReference type="EC" id="2.4.2.17"/>
    </reaction>
</comment>
<feature type="domain" description="Histidine biosynthesis HisG C-terminal" evidence="18">
    <location>
        <begin position="216"/>
        <end position="288"/>
    </location>
</feature>
<dbReference type="EMBL" id="CADCSZ010000157">
    <property type="protein sequence ID" value="CAA9255729.1"/>
    <property type="molecule type" value="Genomic_DNA"/>
</dbReference>
<comment type="activity regulation">
    <text evidence="16">Feedback inhibited by histidine.</text>
</comment>
<dbReference type="GO" id="GO:0003879">
    <property type="term" value="F:ATP phosphoribosyltransferase activity"/>
    <property type="evidence" value="ECO:0007669"/>
    <property type="project" value="UniProtKB-UniRule"/>
</dbReference>
<evidence type="ECO:0000259" key="18">
    <source>
        <dbReference type="Pfam" id="PF08029"/>
    </source>
</evidence>
<reference evidence="19" key="1">
    <citation type="submission" date="2020-02" db="EMBL/GenBank/DDBJ databases">
        <authorList>
            <person name="Meier V. D."/>
        </authorList>
    </citation>
    <scope>NUCLEOTIDE SEQUENCE</scope>
    <source>
        <strain evidence="19">AVDCRST_MAG76</strain>
    </source>
</reference>
<organism evidence="19">
    <name type="scientific">uncultured Acidimicrobiales bacterium</name>
    <dbReference type="NCBI Taxonomy" id="310071"/>
    <lineage>
        <taxon>Bacteria</taxon>
        <taxon>Bacillati</taxon>
        <taxon>Actinomycetota</taxon>
        <taxon>Acidimicrobiia</taxon>
        <taxon>Acidimicrobiales</taxon>
        <taxon>environmental samples</taxon>
    </lineage>
</organism>
<dbReference type="PANTHER" id="PTHR21403">
    <property type="entry name" value="ATP PHOSPHORIBOSYLTRANSFERASE ATP-PRTASE"/>
    <property type="match status" value="1"/>
</dbReference>
<keyword evidence="8 16" id="KW-0328">Glycosyltransferase</keyword>
<dbReference type="AlphaFoldDB" id="A0A6J4INU1"/>
<keyword evidence="14 16" id="KW-0368">Histidine biosynthesis</keyword>
<dbReference type="Pfam" id="PF08029">
    <property type="entry name" value="HisG_C"/>
    <property type="match status" value="1"/>
</dbReference>